<evidence type="ECO:0000256" key="1">
    <source>
        <dbReference type="ARBA" id="ARBA00022649"/>
    </source>
</evidence>
<evidence type="ECO:0000313" key="3">
    <source>
        <dbReference type="Proteomes" id="UP001549691"/>
    </source>
</evidence>
<proteinExistence type="predicted"/>
<dbReference type="InterPro" id="IPR007712">
    <property type="entry name" value="RelE/ParE_toxin"/>
</dbReference>
<comment type="caution">
    <text evidence="2">The sequence shown here is derived from an EMBL/GenBank/DDBJ whole genome shotgun (WGS) entry which is preliminary data.</text>
</comment>
<gene>
    <name evidence="2" type="ORF">ABXR19_10240</name>
</gene>
<protein>
    <submittedName>
        <fullName evidence="2">Type II toxin-antitoxin system RelE/ParE family toxin</fullName>
    </submittedName>
</protein>
<dbReference type="Gene3D" id="3.30.2310.20">
    <property type="entry name" value="RelE-like"/>
    <property type="match status" value="1"/>
</dbReference>
<accession>A0ABV2TKX5</accession>
<dbReference type="RefSeq" id="WP_354601024.1">
    <property type="nucleotide sequence ID" value="NZ_JBEWZI010000009.1"/>
</dbReference>
<dbReference type="InterPro" id="IPR035093">
    <property type="entry name" value="RelE/ParE_toxin_dom_sf"/>
</dbReference>
<dbReference type="Proteomes" id="UP001549691">
    <property type="component" value="Unassembled WGS sequence"/>
</dbReference>
<name>A0ABV2TKX5_9RHOO</name>
<keyword evidence="3" id="KW-1185">Reference proteome</keyword>
<evidence type="ECO:0000313" key="2">
    <source>
        <dbReference type="EMBL" id="MET7014566.1"/>
    </source>
</evidence>
<reference evidence="2 3" key="1">
    <citation type="submission" date="2024-07" db="EMBL/GenBank/DDBJ databases">
        <title>Uliginosibacterium flavum JJ3220;KACC:17644.</title>
        <authorList>
            <person name="Kim M.K."/>
        </authorList>
    </citation>
    <scope>NUCLEOTIDE SEQUENCE [LARGE SCALE GENOMIC DNA]</scope>
    <source>
        <strain evidence="2 3">KACC:17644</strain>
    </source>
</reference>
<organism evidence="2 3">
    <name type="scientific">Uliginosibacterium flavum</name>
    <dbReference type="NCBI Taxonomy" id="1396831"/>
    <lineage>
        <taxon>Bacteria</taxon>
        <taxon>Pseudomonadati</taxon>
        <taxon>Pseudomonadota</taxon>
        <taxon>Betaproteobacteria</taxon>
        <taxon>Rhodocyclales</taxon>
        <taxon>Zoogloeaceae</taxon>
        <taxon>Uliginosibacterium</taxon>
    </lineage>
</organism>
<keyword evidence="1" id="KW-1277">Toxin-antitoxin system</keyword>
<dbReference type="EMBL" id="JBEWZI010000009">
    <property type="protein sequence ID" value="MET7014566.1"/>
    <property type="molecule type" value="Genomic_DNA"/>
</dbReference>
<dbReference type="Pfam" id="PF05016">
    <property type="entry name" value="ParE_toxin"/>
    <property type="match status" value="1"/>
</dbReference>
<sequence>MARIELAPEVAEDIERIYTHLAQYEVANVAARIQEIIQAIAALEHNPLIGRPTEGGLRELVVGRNNRGYLALYRYLDEIDTVFVLALRSQREAGYARDA</sequence>